<keyword evidence="1" id="KW-0472">Membrane</keyword>
<dbReference type="RefSeq" id="WP_382403681.1">
    <property type="nucleotide sequence ID" value="NZ_JBHSWH010000001.1"/>
</dbReference>
<organism evidence="2 3">
    <name type="scientific">Flexivirga alba</name>
    <dbReference type="NCBI Taxonomy" id="702742"/>
    <lineage>
        <taxon>Bacteria</taxon>
        <taxon>Bacillati</taxon>
        <taxon>Actinomycetota</taxon>
        <taxon>Actinomycetes</taxon>
        <taxon>Micrococcales</taxon>
        <taxon>Dermacoccaceae</taxon>
        <taxon>Flexivirga</taxon>
    </lineage>
</organism>
<dbReference type="EMBL" id="JBHSWH010000001">
    <property type="protein sequence ID" value="MFC6707008.1"/>
    <property type="molecule type" value="Genomic_DNA"/>
</dbReference>
<dbReference type="Proteomes" id="UP001596298">
    <property type="component" value="Unassembled WGS sequence"/>
</dbReference>
<keyword evidence="1" id="KW-1133">Transmembrane helix</keyword>
<evidence type="ECO:0000256" key="1">
    <source>
        <dbReference type="SAM" id="Phobius"/>
    </source>
</evidence>
<feature type="transmembrane region" description="Helical" evidence="1">
    <location>
        <begin position="91"/>
        <end position="112"/>
    </location>
</feature>
<name>A0ABW2AJA1_9MICO</name>
<feature type="transmembrane region" description="Helical" evidence="1">
    <location>
        <begin position="68"/>
        <end position="85"/>
    </location>
</feature>
<comment type="caution">
    <text evidence="2">The sequence shown here is derived from an EMBL/GenBank/DDBJ whole genome shotgun (WGS) entry which is preliminary data.</text>
</comment>
<dbReference type="Pfam" id="PF11255">
    <property type="entry name" value="DUF3054"/>
    <property type="match status" value="1"/>
</dbReference>
<keyword evidence="1" id="KW-0812">Transmembrane</keyword>
<proteinExistence type="predicted"/>
<accession>A0ABW2AJA1</accession>
<sequence length="122" mass="13088">MSERALAALGIDALVVLVFAGIGRASHHESNPVLDSLQTAWPFLVGVAVGWLFVRAIFGHLPLLAKTGWPVWLCAVAVGMVLRRLTGEGTAFAFIVVATVFLGIFLLGWRLAAGVWQRKAHA</sequence>
<dbReference type="InterPro" id="IPR021414">
    <property type="entry name" value="DUF3054"/>
</dbReference>
<evidence type="ECO:0000313" key="3">
    <source>
        <dbReference type="Proteomes" id="UP001596298"/>
    </source>
</evidence>
<protein>
    <submittedName>
        <fullName evidence="2">DUF3054 domain-containing protein</fullName>
    </submittedName>
</protein>
<reference evidence="3" key="1">
    <citation type="journal article" date="2019" name="Int. J. Syst. Evol. Microbiol.">
        <title>The Global Catalogue of Microorganisms (GCM) 10K type strain sequencing project: providing services to taxonomists for standard genome sequencing and annotation.</title>
        <authorList>
            <consortium name="The Broad Institute Genomics Platform"/>
            <consortium name="The Broad Institute Genome Sequencing Center for Infectious Disease"/>
            <person name="Wu L."/>
            <person name="Ma J."/>
        </authorList>
    </citation>
    <scope>NUCLEOTIDE SEQUENCE [LARGE SCALE GENOMIC DNA]</scope>
    <source>
        <strain evidence="3">CCUG 58127</strain>
    </source>
</reference>
<feature type="transmembrane region" description="Helical" evidence="1">
    <location>
        <begin position="41"/>
        <end position="61"/>
    </location>
</feature>
<keyword evidence="3" id="KW-1185">Reference proteome</keyword>
<gene>
    <name evidence="2" type="ORF">ACFQDH_17530</name>
</gene>
<evidence type="ECO:0000313" key="2">
    <source>
        <dbReference type="EMBL" id="MFC6707008.1"/>
    </source>
</evidence>